<feature type="non-terminal residue" evidence="2">
    <location>
        <position position="60"/>
    </location>
</feature>
<gene>
    <name evidence="2" type="ORF">METZ01_LOCUS267727</name>
</gene>
<evidence type="ECO:0000313" key="2">
    <source>
        <dbReference type="EMBL" id="SVC14873.1"/>
    </source>
</evidence>
<keyword evidence="1" id="KW-0786">Thiamine pyrophosphate</keyword>
<dbReference type="SUPFAM" id="SSF52518">
    <property type="entry name" value="Thiamin diphosphate-binding fold (THDP-binding)"/>
    <property type="match status" value="1"/>
</dbReference>
<dbReference type="Gene3D" id="3.40.50.970">
    <property type="match status" value="1"/>
</dbReference>
<dbReference type="EMBL" id="UINC01076068">
    <property type="protein sequence ID" value="SVC14873.1"/>
    <property type="molecule type" value="Genomic_DNA"/>
</dbReference>
<reference evidence="2" key="1">
    <citation type="submission" date="2018-05" db="EMBL/GenBank/DDBJ databases">
        <authorList>
            <person name="Lanie J.A."/>
            <person name="Ng W.-L."/>
            <person name="Kazmierczak K.M."/>
            <person name="Andrzejewski T.M."/>
            <person name="Davidsen T.M."/>
            <person name="Wayne K.J."/>
            <person name="Tettelin H."/>
            <person name="Glass J.I."/>
            <person name="Rusch D."/>
            <person name="Podicherti R."/>
            <person name="Tsui H.-C.T."/>
            <person name="Winkler M.E."/>
        </authorList>
    </citation>
    <scope>NUCLEOTIDE SEQUENCE</scope>
</reference>
<name>A0A382JUE2_9ZZZZ</name>
<protein>
    <submittedName>
        <fullName evidence="2">Uncharacterized protein</fullName>
    </submittedName>
</protein>
<evidence type="ECO:0000256" key="1">
    <source>
        <dbReference type="ARBA" id="ARBA00023052"/>
    </source>
</evidence>
<dbReference type="PANTHER" id="PTHR43257:SF2">
    <property type="entry name" value="PYRUVATE DEHYDROGENASE E1 COMPONENT SUBUNIT BETA"/>
    <property type="match status" value="1"/>
</dbReference>
<dbReference type="PANTHER" id="PTHR43257">
    <property type="entry name" value="PYRUVATE DEHYDROGENASE E1 COMPONENT BETA SUBUNIT"/>
    <property type="match status" value="1"/>
</dbReference>
<accession>A0A382JUE2</accession>
<proteinExistence type="predicted"/>
<dbReference type="AlphaFoldDB" id="A0A382JUE2"/>
<sequence>MNSKSRSLKFSEAIQEATALALRKDPSVYIMGLGVPDPKGLFGTTLGLEAEFGSHRVLDM</sequence>
<dbReference type="InterPro" id="IPR029061">
    <property type="entry name" value="THDP-binding"/>
</dbReference>
<organism evidence="2">
    <name type="scientific">marine metagenome</name>
    <dbReference type="NCBI Taxonomy" id="408172"/>
    <lineage>
        <taxon>unclassified sequences</taxon>
        <taxon>metagenomes</taxon>
        <taxon>ecological metagenomes</taxon>
    </lineage>
</organism>